<feature type="compositionally biased region" description="Pro residues" evidence="1">
    <location>
        <begin position="28"/>
        <end position="39"/>
    </location>
</feature>
<organism evidence="2 3">
    <name type="scientific">Streptomyces mordarskii</name>
    <dbReference type="NCBI Taxonomy" id="1226758"/>
    <lineage>
        <taxon>Bacteria</taxon>
        <taxon>Bacillati</taxon>
        <taxon>Actinomycetota</taxon>
        <taxon>Actinomycetes</taxon>
        <taxon>Kitasatosporales</taxon>
        <taxon>Streptomycetaceae</taxon>
        <taxon>Streptomyces</taxon>
    </lineage>
</organism>
<keyword evidence="3" id="KW-1185">Reference proteome</keyword>
<comment type="caution">
    <text evidence="2">The sequence shown here is derived from an EMBL/GenBank/DDBJ whole genome shotgun (WGS) entry which is preliminary data.</text>
</comment>
<feature type="region of interest" description="Disordered" evidence="1">
    <location>
        <begin position="1"/>
        <end position="42"/>
    </location>
</feature>
<gene>
    <name evidence="2" type="ORF">GCM10010390_66040</name>
</gene>
<dbReference type="RefSeq" id="WP_346160869.1">
    <property type="nucleotide sequence ID" value="NZ_BAAABZ010000071.1"/>
</dbReference>
<feature type="compositionally biased region" description="Low complexity" evidence="1">
    <location>
        <begin position="1"/>
        <end position="13"/>
    </location>
</feature>
<evidence type="ECO:0000256" key="1">
    <source>
        <dbReference type="SAM" id="MobiDB-lite"/>
    </source>
</evidence>
<reference evidence="3" key="1">
    <citation type="journal article" date="2019" name="Int. J. Syst. Evol. Microbiol.">
        <title>The Global Catalogue of Microorganisms (GCM) 10K type strain sequencing project: providing services to taxonomists for standard genome sequencing and annotation.</title>
        <authorList>
            <consortium name="The Broad Institute Genomics Platform"/>
            <consortium name="The Broad Institute Genome Sequencing Center for Infectious Disease"/>
            <person name="Wu L."/>
            <person name="Ma J."/>
        </authorList>
    </citation>
    <scope>NUCLEOTIDE SEQUENCE [LARGE SCALE GENOMIC DNA]</scope>
    <source>
        <strain evidence="3">JCM 5052</strain>
    </source>
</reference>
<sequence>MSDINGTEPTTTEEPPPVVDPEPDPDPDPGPSTEPPLQPEPYTFQPYMWYSATCACATNTCPNYNIVQEVPMMYSNNGTNVVIYCGVCSKRATILSAALLSPQPPEE</sequence>
<accession>A0ABP3NYR0</accession>
<evidence type="ECO:0000313" key="2">
    <source>
        <dbReference type="EMBL" id="GAA0554722.1"/>
    </source>
</evidence>
<dbReference type="Proteomes" id="UP001501576">
    <property type="component" value="Unassembled WGS sequence"/>
</dbReference>
<name>A0ABP3NYR0_9ACTN</name>
<evidence type="ECO:0000313" key="3">
    <source>
        <dbReference type="Proteomes" id="UP001501576"/>
    </source>
</evidence>
<protein>
    <submittedName>
        <fullName evidence="2">Uncharacterized protein</fullName>
    </submittedName>
</protein>
<proteinExistence type="predicted"/>
<dbReference type="EMBL" id="BAAABZ010000071">
    <property type="protein sequence ID" value="GAA0554722.1"/>
    <property type="molecule type" value="Genomic_DNA"/>
</dbReference>